<dbReference type="EMBL" id="CAJNNV010030398">
    <property type="protein sequence ID" value="CAE8632407.1"/>
    <property type="molecule type" value="Genomic_DNA"/>
</dbReference>
<evidence type="ECO:0000313" key="3">
    <source>
        <dbReference type="EMBL" id="CAE8646364.1"/>
    </source>
</evidence>
<dbReference type="EMBL" id="CAJNNW010004366">
    <property type="protein sequence ID" value="CAE8646364.1"/>
    <property type="molecule type" value="Genomic_DNA"/>
</dbReference>
<comment type="caution">
    <text evidence="2">The sequence shown here is derived from an EMBL/GenBank/DDBJ whole genome shotgun (WGS) entry which is preliminary data.</text>
</comment>
<gene>
    <name evidence="2" type="ORF">PGLA1383_LOCUS48374</name>
    <name evidence="3" type="ORF">PGLA2088_LOCUS4740</name>
</gene>
<evidence type="ECO:0000256" key="1">
    <source>
        <dbReference type="SAM" id="MobiDB-lite"/>
    </source>
</evidence>
<feature type="compositionally biased region" description="Low complexity" evidence="1">
    <location>
        <begin position="79"/>
        <end position="97"/>
    </location>
</feature>
<keyword evidence="4" id="KW-1185">Reference proteome</keyword>
<dbReference type="AlphaFoldDB" id="A0A813H3W1"/>
<dbReference type="Proteomes" id="UP000626109">
    <property type="component" value="Unassembled WGS sequence"/>
</dbReference>
<proteinExistence type="predicted"/>
<protein>
    <submittedName>
        <fullName evidence="2">Uncharacterized protein</fullName>
    </submittedName>
</protein>
<feature type="region of interest" description="Disordered" evidence="1">
    <location>
        <begin position="25"/>
        <end position="119"/>
    </location>
</feature>
<dbReference type="Proteomes" id="UP000654075">
    <property type="component" value="Unassembled WGS sequence"/>
</dbReference>
<evidence type="ECO:0000313" key="4">
    <source>
        <dbReference type="Proteomes" id="UP000654075"/>
    </source>
</evidence>
<organism evidence="2 4">
    <name type="scientific">Polarella glacialis</name>
    <name type="common">Dinoflagellate</name>
    <dbReference type="NCBI Taxonomy" id="89957"/>
    <lineage>
        <taxon>Eukaryota</taxon>
        <taxon>Sar</taxon>
        <taxon>Alveolata</taxon>
        <taxon>Dinophyceae</taxon>
        <taxon>Suessiales</taxon>
        <taxon>Suessiaceae</taxon>
        <taxon>Polarella</taxon>
    </lineage>
</organism>
<accession>A0A813H3W1</accession>
<name>A0A813H3W1_POLGL</name>
<sequence>MAGGGKGGGLETVYNSIWQDDDADAIVEMPMECGGDSDSDNSDVVEATPGPSPGASPPQGGAIDLDDGDCEDISVTVCRPAPRQRQPPRGVPARGMPPRMPQRRPPPRPPGGKTPMLVV</sequence>
<reference evidence="2" key="1">
    <citation type="submission" date="2021-02" db="EMBL/GenBank/DDBJ databases">
        <authorList>
            <person name="Dougan E. K."/>
            <person name="Rhodes N."/>
            <person name="Thang M."/>
            <person name="Chan C."/>
        </authorList>
    </citation>
    <scope>NUCLEOTIDE SEQUENCE</scope>
</reference>
<evidence type="ECO:0000313" key="2">
    <source>
        <dbReference type="EMBL" id="CAE8632407.1"/>
    </source>
</evidence>